<dbReference type="GO" id="GO:0005634">
    <property type="term" value="C:nucleus"/>
    <property type="evidence" value="ECO:0007669"/>
    <property type="project" value="UniProtKB-SubCell"/>
</dbReference>
<evidence type="ECO:0000259" key="5">
    <source>
        <dbReference type="Pfam" id="PF10187"/>
    </source>
</evidence>
<dbReference type="AlphaFoldDB" id="A0A2N5W5H3"/>
<feature type="domain" description="FAM192A/Fyv6 N-terminal" evidence="5">
    <location>
        <begin position="18"/>
        <end position="121"/>
    </location>
</feature>
<dbReference type="InterPro" id="IPR019331">
    <property type="entry name" value="FAM192A/Fyv6_N"/>
</dbReference>
<protein>
    <recommendedName>
        <fullName evidence="5">FAM192A/Fyv6 N-terminal domain-containing protein</fullName>
    </recommendedName>
</protein>
<keyword evidence="2" id="KW-0539">Nucleus</keyword>
<proteinExistence type="predicted"/>
<keyword evidence="3" id="KW-0175">Coiled coil</keyword>
<dbReference type="OrthoDB" id="75720at2759"/>
<evidence type="ECO:0000256" key="1">
    <source>
        <dbReference type="ARBA" id="ARBA00004123"/>
    </source>
</evidence>
<feature type="region of interest" description="Disordered" evidence="4">
    <location>
        <begin position="145"/>
        <end position="257"/>
    </location>
</feature>
<dbReference type="PANTHER" id="PTHR13495:SF0">
    <property type="entry name" value="PSME3-INTERACTING PROTEIN"/>
    <property type="match status" value="1"/>
</dbReference>
<dbReference type="Proteomes" id="UP000235388">
    <property type="component" value="Unassembled WGS sequence"/>
</dbReference>
<comment type="subcellular location">
    <subcellularLocation>
        <location evidence="1">Nucleus</location>
    </subcellularLocation>
</comment>
<dbReference type="Pfam" id="PF10187">
    <property type="entry name" value="FAM192A_Fyv6_N"/>
    <property type="match status" value="1"/>
</dbReference>
<sequence>MADEPINLVLSSQVASRFVSSTDLESARLQREEEWKATYERLGQEAPPMPKEEYDGRSLYEKLKETKDKKQEAFEEKLKFKNQFRALDDEEVAFLDDAAEEKRAIEMAKQEEIQKEMKRFKEAIASRTSETPCIVSLGTATAAEALDSRSSPTTSSSKPLTAATAVAAVPKTTTMIPKKSRKAKDFQRAFLAGAIRPKSTADHPGASTAKKRKSLDAPTHSTSGTSNEPTDPSQAPSEITPSELGNPPDPKKSKKDS</sequence>
<evidence type="ECO:0000256" key="3">
    <source>
        <dbReference type="SAM" id="Coils"/>
    </source>
</evidence>
<feature type="compositionally biased region" description="Polar residues" evidence="4">
    <location>
        <begin position="219"/>
        <end position="240"/>
    </location>
</feature>
<organism evidence="6 7">
    <name type="scientific">Puccinia coronata f. sp. avenae</name>
    <dbReference type="NCBI Taxonomy" id="200324"/>
    <lineage>
        <taxon>Eukaryota</taxon>
        <taxon>Fungi</taxon>
        <taxon>Dikarya</taxon>
        <taxon>Basidiomycota</taxon>
        <taxon>Pucciniomycotina</taxon>
        <taxon>Pucciniomycetes</taxon>
        <taxon>Pucciniales</taxon>
        <taxon>Pucciniaceae</taxon>
        <taxon>Puccinia</taxon>
    </lineage>
</organism>
<dbReference type="STRING" id="200324.A0A2N5W5H3"/>
<reference evidence="6 7" key="1">
    <citation type="submission" date="2017-11" db="EMBL/GenBank/DDBJ databases">
        <title>De novo assembly and phasing of dikaryotic genomes from two isolates of Puccinia coronata f. sp. avenae, the causal agent of oat crown rust.</title>
        <authorList>
            <person name="Miller M.E."/>
            <person name="Zhang Y."/>
            <person name="Omidvar V."/>
            <person name="Sperschneider J."/>
            <person name="Schwessinger B."/>
            <person name="Raley C."/>
            <person name="Palmer J.M."/>
            <person name="Garnica D."/>
            <person name="Upadhyaya N."/>
            <person name="Rathjen J."/>
            <person name="Taylor J.M."/>
            <person name="Park R.F."/>
            <person name="Dodds P.N."/>
            <person name="Hirsch C.D."/>
            <person name="Kianian S.F."/>
            <person name="Figueroa M."/>
        </authorList>
    </citation>
    <scope>NUCLEOTIDE SEQUENCE [LARGE SCALE GENOMIC DNA]</scope>
    <source>
        <strain evidence="6">12NC29</strain>
    </source>
</reference>
<evidence type="ECO:0000256" key="4">
    <source>
        <dbReference type="SAM" id="MobiDB-lite"/>
    </source>
</evidence>
<evidence type="ECO:0000313" key="7">
    <source>
        <dbReference type="Proteomes" id="UP000235388"/>
    </source>
</evidence>
<dbReference type="EMBL" id="PGCJ01000010">
    <property type="protein sequence ID" value="PLW57488.1"/>
    <property type="molecule type" value="Genomic_DNA"/>
</dbReference>
<keyword evidence="7" id="KW-1185">Reference proteome</keyword>
<name>A0A2N5W5H3_9BASI</name>
<evidence type="ECO:0000256" key="2">
    <source>
        <dbReference type="ARBA" id="ARBA00023242"/>
    </source>
</evidence>
<dbReference type="InterPro" id="IPR039845">
    <property type="entry name" value="FAM192A"/>
</dbReference>
<evidence type="ECO:0000313" key="6">
    <source>
        <dbReference type="EMBL" id="PLW57488.1"/>
    </source>
</evidence>
<feature type="compositionally biased region" description="Low complexity" evidence="4">
    <location>
        <begin position="148"/>
        <end position="174"/>
    </location>
</feature>
<feature type="coiled-coil region" evidence="3">
    <location>
        <begin position="63"/>
        <end position="115"/>
    </location>
</feature>
<accession>A0A2N5W5H3</accession>
<dbReference type="PANTHER" id="PTHR13495">
    <property type="entry name" value="NEFA-INTERACTING NUCLEAR PROTEIN NIP30"/>
    <property type="match status" value="1"/>
</dbReference>
<gene>
    <name evidence="6" type="ORF">PCANC_02588</name>
</gene>
<comment type="caution">
    <text evidence="6">The sequence shown here is derived from an EMBL/GenBank/DDBJ whole genome shotgun (WGS) entry which is preliminary data.</text>
</comment>